<feature type="domain" description="Amine oxidase" evidence="1">
    <location>
        <begin position="14"/>
        <end position="325"/>
    </location>
</feature>
<evidence type="ECO:0000313" key="2">
    <source>
        <dbReference type="EMBL" id="CAB4584951.1"/>
    </source>
</evidence>
<accession>A0A6J6F7Y4</accession>
<reference evidence="2" key="1">
    <citation type="submission" date="2020-05" db="EMBL/GenBank/DDBJ databases">
        <authorList>
            <person name="Chiriac C."/>
            <person name="Salcher M."/>
            <person name="Ghai R."/>
            <person name="Kavagutti S V."/>
        </authorList>
    </citation>
    <scope>NUCLEOTIDE SEQUENCE</scope>
</reference>
<dbReference type="GO" id="GO:0016491">
    <property type="term" value="F:oxidoreductase activity"/>
    <property type="evidence" value="ECO:0007669"/>
    <property type="project" value="InterPro"/>
</dbReference>
<name>A0A6J6F7Y4_9ZZZZ</name>
<gene>
    <name evidence="2" type="ORF">UFOPK1726_01166</name>
</gene>
<dbReference type="SUPFAM" id="SSF51905">
    <property type="entry name" value="FAD/NAD(P)-binding domain"/>
    <property type="match status" value="1"/>
</dbReference>
<dbReference type="Gene3D" id="3.50.50.60">
    <property type="entry name" value="FAD/NAD(P)-binding domain"/>
    <property type="match status" value="1"/>
</dbReference>
<organism evidence="2">
    <name type="scientific">freshwater metagenome</name>
    <dbReference type="NCBI Taxonomy" id="449393"/>
    <lineage>
        <taxon>unclassified sequences</taxon>
        <taxon>metagenomes</taxon>
        <taxon>ecological metagenomes</taxon>
    </lineage>
</organism>
<sequence length="409" mass="44193">MSKPLDVVVVGAGLAGLTATRALVKAGLNVKLIDSADRVGGRIKTDLVSGFQLDHGFQLFNPAYPAARKVLNISELELKKFRKGIRLVLDEEIVEFGRNPSDSWHFLQQFDKTALLNFTKYLIATVALTADARKSRANVSAKQALLGACGDDDLVEDLLTPFLAGVFLEANLDVSRRWLDEVLRYFVLGSPGVPKYGMKEIPTQLTRGITDFIQLNTMATKVNTNSVETSEGMISAKNVIVATDPITAASLLALPNPKMSSVTTWYFSIKHRNRGPKTKLLAVDGSTNPGPLVNSVVLTDAARSYAPTGYDLIASSALGMQDEFDLSAIKTHTALLNTLNPADLELIATYQIPAALPQTNYDVKAIYDLESAQIFVASDLITSPSINGAIESGKQVADRILLNKLAEGN</sequence>
<evidence type="ECO:0000259" key="1">
    <source>
        <dbReference type="Pfam" id="PF01593"/>
    </source>
</evidence>
<protein>
    <submittedName>
        <fullName evidence="2">Unannotated protein</fullName>
    </submittedName>
</protein>
<dbReference type="EMBL" id="CAEZTT010000178">
    <property type="protein sequence ID" value="CAB4584951.1"/>
    <property type="molecule type" value="Genomic_DNA"/>
</dbReference>
<dbReference type="Pfam" id="PF01593">
    <property type="entry name" value="Amino_oxidase"/>
    <property type="match status" value="1"/>
</dbReference>
<dbReference type="InterPro" id="IPR002937">
    <property type="entry name" value="Amino_oxidase"/>
</dbReference>
<proteinExistence type="predicted"/>
<dbReference type="InterPro" id="IPR036188">
    <property type="entry name" value="FAD/NAD-bd_sf"/>
</dbReference>
<dbReference type="PANTHER" id="PTHR42841">
    <property type="entry name" value="AMINE OXIDASE"/>
    <property type="match status" value="1"/>
</dbReference>
<dbReference type="AlphaFoldDB" id="A0A6J6F7Y4"/>